<sequence length="244" mass="27113">MAAREHSAYSTIRFATVAWAARLSMQSAGSHFLSRFGCVKLHGRGRTKQSRAARPQVRWENGAATATAAATVASVSSRDSRCATKRHVETEKSTAIHSPGVASSSGTYGQAIPSRLRLCDGHNESWYAYTSAEEEVEEEEEEEEGGTAPYRRATGAGLVRSSARATRLHGAASAWYTVLPCCWLHYMYARTTSSSDDGVFVHTYITQLYLRERLCNLVYIICYEFQLRALRALLCDRRVREETA</sequence>
<protein>
    <submittedName>
        <fullName evidence="2">Uncharacterized protein</fullName>
    </submittedName>
</protein>
<organism evidence="2 3">
    <name type="scientific">Trichogramma brassicae</name>
    <dbReference type="NCBI Taxonomy" id="86971"/>
    <lineage>
        <taxon>Eukaryota</taxon>
        <taxon>Metazoa</taxon>
        <taxon>Ecdysozoa</taxon>
        <taxon>Arthropoda</taxon>
        <taxon>Hexapoda</taxon>
        <taxon>Insecta</taxon>
        <taxon>Pterygota</taxon>
        <taxon>Neoptera</taxon>
        <taxon>Endopterygota</taxon>
        <taxon>Hymenoptera</taxon>
        <taxon>Apocrita</taxon>
        <taxon>Proctotrupomorpha</taxon>
        <taxon>Chalcidoidea</taxon>
        <taxon>Trichogrammatidae</taxon>
        <taxon>Trichogramma</taxon>
    </lineage>
</organism>
<proteinExistence type="predicted"/>
<evidence type="ECO:0000313" key="2">
    <source>
        <dbReference type="EMBL" id="CAB0041891.1"/>
    </source>
</evidence>
<keyword evidence="3" id="KW-1185">Reference proteome</keyword>
<accession>A0A6H5IYT5</accession>
<feature type="compositionally biased region" description="Acidic residues" evidence="1">
    <location>
        <begin position="133"/>
        <end position="145"/>
    </location>
</feature>
<reference evidence="2 3" key="1">
    <citation type="submission" date="2020-02" db="EMBL/GenBank/DDBJ databases">
        <authorList>
            <person name="Ferguson B K."/>
        </authorList>
    </citation>
    <scope>NUCLEOTIDE SEQUENCE [LARGE SCALE GENOMIC DNA]</scope>
</reference>
<evidence type="ECO:0000256" key="1">
    <source>
        <dbReference type="SAM" id="MobiDB-lite"/>
    </source>
</evidence>
<feature type="compositionally biased region" description="Basic and acidic residues" evidence="1">
    <location>
        <begin position="85"/>
        <end position="94"/>
    </location>
</feature>
<feature type="non-terminal residue" evidence="2">
    <location>
        <position position="244"/>
    </location>
</feature>
<dbReference type="AlphaFoldDB" id="A0A6H5IYT5"/>
<feature type="compositionally biased region" description="Polar residues" evidence="1">
    <location>
        <begin position="95"/>
        <end position="104"/>
    </location>
</feature>
<gene>
    <name evidence="2" type="ORF">TBRA_LOCUS13535</name>
</gene>
<feature type="region of interest" description="Disordered" evidence="1">
    <location>
        <begin position="85"/>
        <end position="104"/>
    </location>
</feature>
<dbReference type="Proteomes" id="UP000479190">
    <property type="component" value="Unassembled WGS sequence"/>
</dbReference>
<name>A0A6H5IYT5_9HYME</name>
<feature type="region of interest" description="Disordered" evidence="1">
    <location>
        <begin position="133"/>
        <end position="152"/>
    </location>
</feature>
<dbReference type="EMBL" id="CADCXV010001139">
    <property type="protein sequence ID" value="CAB0041891.1"/>
    <property type="molecule type" value="Genomic_DNA"/>
</dbReference>
<evidence type="ECO:0000313" key="3">
    <source>
        <dbReference type="Proteomes" id="UP000479190"/>
    </source>
</evidence>